<keyword evidence="3" id="KW-0408">Iron</keyword>
<dbReference type="EMBL" id="BAABFB010000051">
    <property type="protein sequence ID" value="GAA4483281.1"/>
    <property type="molecule type" value="Genomic_DNA"/>
</dbReference>
<dbReference type="Gene3D" id="2.102.10.10">
    <property type="entry name" value="Rieske [2Fe-2S] iron-sulphur domain"/>
    <property type="match status" value="1"/>
</dbReference>
<dbReference type="InterPro" id="IPR036922">
    <property type="entry name" value="Rieske_2Fe-2S_sf"/>
</dbReference>
<keyword evidence="7" id="KW-1185">Reference proteome</keyword>
<dbReference type="InterPro" id="IPR017941">
    <property type="entry name" value="Rieske_2Fe-2S"/>
</dbReference>
<dbReference type="Pfam" id="PF00355">
    <property type="entry name" value="Rieske"/>
    <property type="match status" value="1"/>
</dbReference>
<evidence type="ECO:0000256" key="3">
    <source>
        <dbReference type="ARBA" id="ARBA00023004"/>
    </source>
</evidence>
<evidence type="ECO:0000259" key="5">
    <source>
        <dbReference type="PROSITE" id="PS51296"/>
    </source>
</evidence>
<dbReference type="SUPFAM" id="SSF50022">
    <property type="entry name" value="ISP domain"/>
    <property type="match status" value="1"/>
</dbReference>
<keyword evidence="1" id="KW-0001">2Fe-2S</keyword>
<organism evidence="6 7">
    <name type="scientific">Rhodococcus olei</name>
    <dbReference type="NCBI Taxonomy" id="2161675"/>
    <lineage>
        <taxon>Bacteria</taxon>
        <taxon>Bacillati</taxon>
        <taxon>Actinomycetota</taxon>
        <taxon>Actinomycetes</taxon>
        <taxon>Mycobacteriales</taxon>
        <taxon>Nocardiaceae</taxon>
        <taxon>Rhodococcus</taxon>
    </lineage>
</organism>
<dbReference type="CDD" id="cd03467">
    <property type="entry name" value="Rieske"/>
    <property type="match status" value="1"/>
</dbReference>
<evidence type="ECO:0000256" key="1">
    <source>
        <dbReference type="ARBA" id="ARBA00022714"/>
    </source>
</evidence>
<gene>
    <name evidence="6" type="ORF">GCM10023094_34680</name>
</gene>
<dbReference type="Proteomes" id="UP001501183">
    <property type="component" value="Unassembled WGS sequence"/>
</dbReference>
<accession>A0ABP8PAK3</accession>
<dbReference type="RefSeq" id="WP_345347604.1">
    <property type="nucleotide sequence ID" value="NZ_BAABFB010000051.1"/>
</dbReference>
<comment type="caution">
    <text evidence="6">The sequence shown here is derived from an EMBL/GenBank/DDBJ whole genome shotgun (WGS) entry which is preliminary data.</text>
</comment>
<evidence type="ECO:0000313" key="6">
    <source>
        <dbReference type="EMBL" id="GAA4483281.1"/>
    </source>
</evidence>
<keyword evidence="4" id="KW-0411">Iron-sulfur</keyword>
<sequence>MSGREVRRYVEDLLAGRRPRSFHPDESDAEQMRAAITLRAARPGADAPSESFLADLQQRIAADIDEPASEDSDIGGGSTTRRQVLIGGSVAAAAAVVGAVVDRTIFGGIAAEKEQGPSATESTLAPTNGAWRPVAASADVPDGATVAFDVGTINGFVSRVDGQPAAVSGVCTHQGCRLWLDAPAATLRCPCHVTSFSTSGQLLAHQLPVAPAPLPNLQIRETGGTIEVFAPTEPA</sequence>
<evidence type="ECO:0000256" key="2">
    <source>
        <dbReference type="ARBA" id="ARBA00022723"/>
    </source>
</evidence>
<protein>
    <submittedName>
        <fullName evidence="6">Rieske (2Fe-2S) protein</fullName>
    </submittedName>
</protein>
<reference evidence="7" key="1">
    <citation type="journal article" date="2019" name="Int. J. Syst. Evol. Microbiol.">
        <title>The Global Catalogue of Microorganisms (GCM) 10K type strain sequencing project: providing services to taxonomists for standard genome sequencing and annotation.</title>
        <authorList>
            <consortium name="The Broad Institute Genomics Platform"/>
            <consortium name="The Broad Institute Genome Sequencing Center for Infectious Disease"/>
            <person name="Wu L."/>
            <person name="Ma J."/>
        </authorList>
    </citation>
    <scope>NUCLEOTIDE SEQUENCE [LARGE SCALE GENOMIC DNA]</scope>
    <source>
        <strain evidence="7">JCM 32206</strain>
    </source>
</reference>
<evidence type="ECO:0000256" key="4">
    <source>
        <dbReference type="ARBA" id="ARBA00023014"/>
    </source>
</evidence>
<dbReference type="PROSITE" id="PS51296">
    <property type="entry name" value="RIESKE"/>
    <property type="match status" value="1"/>
</dbReference>
<proteinExistence type="predicted"/>
<keyword evidence="2" id="KW-0479">Metal-binding</keyword>
<feature type="domain" description="Rieske" evidence="5">
    <location>
        <begin position="131"/>
        <end position="228"/>
    </location>
</feature>
<evidence type="ECO:0000313" key="7">
    <source>
        <dbReference type="Proteomes" id="UP001501183"/>
    </source>
</evidence>
<name>A0ABP8PAK3_9NOCA</name>